<dbReference type="PROSITE" id="PS51194">
    <property type="entry name" value="HELICASE_CTER"/>
    <property type="match status" value="1"/>
</dbReference>
<dbReference type="GeneID" id="7448515"/>
<name>B8CEP7_THAPS</name>
<organism evidence="10 11">
    <name type="scientific">Thalassiosira pseudonana</name>
    <name type="common">Marine diatom</name>
    <name type="synonym">Cyclotella nana</name>
    <dbReference type="NCBI Taxonomy" id="35128"/>
    <lineage>
        <taxon>Eukaryota</taxon>
        <taxon>Sar</taxon>
        <taxon>Stramenopiles</taxon>
        <taxon>Ochrophyta</taxon>
        <taxon>Bacillariophyta</taxon>
        <taxon>Coscinodiscophyceae</taxon>
        <taxon>Thalassiosirophycidae</taxon>
        <taxon>Thalassiosirales</taxon>
        <taxon>Thalassiosiraceae</taxon>
        <taxon>Thalassiosira</taxon>
    </lineage>
</organism>
<feature type="non-terminal residue" evidence="10">
    <location>
        <position position="1"/>
    </location>
</feature>
<dbReference type="Gene3D" id="3.40.50.300">
    <property type="entry name" value="P-loop containing nucleotide triphosphate hydrolases"/>
    <property type="match status" value="2"/>
</dbReference>
<dbReference type="STRING" id="35128.B8CEP7"/>
<comment type="domain">
    <text evidence="7">The Q motif is unique to and characteristic of the DEAD box family of RNA helicases and controls ATP binding and hydrolysis.</text>
</comment>
<dbReference type="SMART" id="SM00487">
    <property type="entry name" value="DEXDc"/>
    <property type="match status" value="1"/>
</dbReference>
<dbReference type="PANTHER" id="PTHR24031">
    <property type="entry name" value="RNA HELICASE"/>
    <property type="match status" value="1"/>
</dbReference>
<reference evidence="10 11" key="2">
    <citation type="journal article" date="2008" name="Nature">
        <title>The Phaeodactylum genome reveals the evolutionary history of diatom genomes.</title>
        <authorList>
            <person name="Bowler C."/>
            <person name="Allen A.E."/>
            <person name="Badger J.H."/>
            <person name="Grimwood J."/>
            <person name="Jabbari K."/>
            <person name="Kuo A."/>
            <person name="Maheswari U."/>
            <person name="Martens C."/>
            <person name="Maumus F."/>
            <person name="Otillar R.P."/>
            <person name="Rayko E."/>
            <person name="Salamov A."/>
            <person name="Vandepoele K."/>
            <person name="Beszteri B."/>
            <person name="Gruber A."/>
            <person name="Heijde M."/>
            <person name="Katinka M."/>
            <person name="Mock T."/>
            <person name="Valentin K."/>
            <person name="Verret F."/>
            <person name="Berges J.A."/>
            <person name="Brownlee C."/>
            <person name="Cadoret J.P."/>
            <person name="Chiovitti A."/>
            <person name="Choi C.J."/>
            <person name="Coesel S."/>
            <person name="De Martino A."/>
            <person name="Detter J.C."/>
            <person name="Durkin C."/>
            <person name="Falciatore A."/>
            <person name="Fournet J."/>
            <person name="Haruta M."/>
            <person name="Huysman M.J."/>
            <person name="Jenkins B.D."/>
            <person name="Jiroutova K."/>
            <person name="Jorgensen R.E."/>
            <person name="Joubert Y."/>
            <person name="Kaplan A."/>
            <person name="Kroger N."/>
            <person name="Kroth P.G."/>
            <person name="La Roche J."/>
            <person name="Lindquist E."/>
            <person name="Lommer M."/>
            <person name="Martin-Jezequel V."/>
            <person name="Lopez P.J."/>
            <person name="Lucas S."/>
            <person name="Mangogna M."/>
            <person name="McGinnis K."/>
            <person name="Medlin L.K."/>
            <person name="Montsant A."/>
            <person name="Oudot-Le Secq M.P."/>
            <person name="Napoli C."/>
            <person name="Obornik M."/>
            <person name="Parker M.S."/>
            <person name="Petit J.L."/>
            <person name="Porcel B.M."/>
            <person name="Poulsen N."/>
            <person name="Robison M."/>
            <person name="Rychlewski L."/>
            <person name="Rynearson T.A."/>
            <person name="Schmutz J."/>
            <person name="Shapiro H."/>
            <person name="Siaut M."/>
            <person name="Stanley M."/>
            <person name="Sussman M.R."/>
            <person name="Taylor A.R."/>
            <person name="Vardi A."/>
            <person name="von Dassow P."/>
            <person name="Vyverman W."/>
            <person name="Willis A."/>
            <person name="Wyrwicz L.S."/>
            <person name="Rokhsar D.S."/>
            <person name="Weissenbach J."/>
            <person name="Armbrust E.V."/>
            <person name="Green B.R."/>
            <person name="Van de Peer Y."/>
            <person name="Grigoriev I.V."/>
        </authorList>
    </citation>
    <scope>NUCLEOTIDE SEQUENCE [LARGE SCALE GENOMIC DNA]</scope>
    <source>
        <strain evidence="10 11">CCMP1335</strain>
    </source>
</reference>
<evidence type="ECO:0000256" key="3">
    <source>
        <dbReference type="ARBA" id="ARBA00022806"/>
    </source>
</evidence>
<dbReference type="EC" id="3.6.4.13" evidence="7"/>
<keyword evidence="3 6" id="KW-0347">Helicase</keyword>
<dbReference type="eggNOG" id="KOG0342">
    <property type="taxonomic scope" value="Eukaryota"/>
</dbReference>
<evidence type="ECO:0000256" key="4">
    <source>
        <dbReference type="ARBA" id="ARBA00022840"/>
    </source>
</evidence>
<dbReference type="InterPro" id="IPR011545">
    <property type="entry name" value="DEAD/DEAH_box_helicase_dom"/>
</dbReference>
<dbReference type="KEGG" id="tps:THAPSDRAFT_16947"/>
<dbReference type="GO" id="GO:0005739">
    <property type="term" value="C:mitochondrion"/>
    <property type="evidence" value="ECO:0000318"/>
    <property type="project" value="GO_Central"/>
</dbReference>
<dbReference type="Pfam" id="PF00271">
    <property type="entry name" value="Helicase_C"/>
    <property type="match status" value="1"/>
</dbReference>
<dbReference type="HOGENOM" id="CLU_003041_1_3_1"/>
<dbReference type="PROSITE" id="PS00039">
    <property type="entry name" value="DEAD_ATP_HELICASE"/>
    <property type="match status" value="1"/>
</dbReference>
<evidence type="ECO:0000313" key="11">
    <source>
        <dbReference type="Proteomes" id="UP000001449"/>
    </source>
</evidence>
<gene>
    <name evidence="10" type="ORF">THAPSDRAFT_16947</name>
</gene>
<evidence type="ECO:0000256" key="6">
    <source>
        <dbReference type="RuleBase" id="RU000492"/>
    </source>
</evidence>
<evidence type="ECO:0000256" key="5">
    <source>
        <dbReference type="ARBA" id="ARBA00022884"/>
    </source>
</evidence>
<dbReference type="GO" id="GO:0003724">
    <property type="term" value="F:RNA helicase activity"/>
    <property type="evidence" value="ECO:0007669"/>
    <property type="project" value="UniProtKB-EC"/>
</dbReference>
<dbReference type="RefSeq" id="XP_002294578.1">
    <property type="nucleotide sequence ID" value="XM_002294542.1"/>
</dbReference>
<dbReference type="CDD" id="cd18787">
    <property type="entry name" value="SF2_C_DEAD"/>
    <property type="match status" value="1"/>
</dbReference>
<comment type="catalytic activity">
    <reaction evidence="7">
        <text>ATP + H2O = ADP + phosphate + H(+)</text>
        <dbReference type="Rhea" id="RHEA:13065"/>
        <dbReference type="ChEBI" id="CHEBI:15377"/>
        <dbReference type="ChEBI" id="CHEBI:15378"/>
        <dbReference type="ChEBI" id="CHEBI:30616"/>
        <dbReference type="ChEBI" id="CHEBI:43474"/>
        <dbReference type="ChEBI" id="CHEBI:456216"/>
        <dbReference type="EC" id="3.6.4.13"/>
    </reaction>
</comment>
<dbReference type="GO" id="GO:0003723">
    <property type="term" value="F:RNA binding"/>
    <property type="evidence" value="ECO:0007669"/>
    <property type="project" value="UniProtKB-UniRule"/>
</dbReference>
<keyword evidence="5 7" id="KW-0694">RNA-binding</keyword>
<comment type="function">
    <text evidence="7">RNA helicase.</text>
</comment>
<dbReference type="EMBL" id="CM000652">
    <property type="protein sequence ID" value="EED87938.1"/>
    <property type="molecule type" value="Genomic_DNA"/>
</dbReference>
<dbReference type="InterPro" id="IPR027417">
    <property type="entry name" value="P-loop_NTPase"/>
</dbReference>
<dbReference type="PaxDb" id="35128-Thaps16947"/>
<dbReference type="InterPro" id="IPR001650">
    <property type="entry name" value="Helicase_C-like"/>
</dbReference>
<dbReference type="Pfam" id="PF00270">
    <property type="entry name" value="DEAD"/>
    <property type="match status" value="1"/>
</dbReference>
<evidence type="ECO:0000256" key="1">
    <source>
        <dbReference type="ARBA" id="ARBA00022741"/>
    </source>
</evidence>
<proteinExistence type="inferred from homology"/>
<dbReference type="GO" id="GO:0005524">
    <property type="term" value="F:ATP binding"/>
    <property type="evidence" value="ECO:0007669"/>
    <property type="project" value="UniProtKB-UniRule"/>
</dbReference>
<dbReference type="SMART" id="SM00490">
    <property type="entry name" value="HELICc"/>
    <property type="match status" value="1"/>
</dbReference>
<keyword evidence="4 6" id="KW-0067">ATP-binding</keyword>
<dbReference type="PROSITE" id="PS51192">
    <property type="entry name" value="HELICASE_ATP_BIND_1"/>
    <property type="match status" value="1"/>
</dbReference>
<dbReference type="Proteomes" id="UP000001449">
    <property type="component" value="Chromosome 20"/>
</dbReference>
<comment type="similarity">
    <text evidence="6">Belongs to the DEAD box helicase family.</text>
</comment>
<dbReference type="InParanoid" id="B8CEP7"/>
<evidence type="ECO:0000256" key="7">
    <source>
        <dbReference type="RuleBase" id="RU365068"/>
    </source>
</evidence>
<sequence>LILSPTRELALQIHTQAQILTSSHANSRNSHTYRMSSQVMYGGSSRRVDLEKLQDNLPYVLVATPGRLIDHMKNSRVGNVPFSEIIGGVSVLVLDEADRCLDMGFRSDMEWIIDVMKEYEQKEQHEEYRHQRQTLLFSATLPKDLRSIMASSMRKDYVTVDCIHDVDPTSHTNERVDQTFLTLPSFVSGKRHANDLYHIIHIQNPTNYKLVVFFPTTALAQFFSYLFNKIYNIPVIEIHSQKSQSNRTYNSNLFRKVKSGVLFTTDVSARGVDYPNVTHVIQYGSAENRETYIHRLGRTGRAGKRGVGILVV</sequence>
<dbReference type="SUPFAM" id="SSF52540">
    <property type="entry name" value="P-loop containing nucleoside triphosphate hydrolases"/>
    <property type="match status" value="1"/>
</dbReference>
<feature type="non-terminal residue" evidence="10">
    <location>
        <position position="312"/>
    </location>
</feature>
<reference evidence="10 11" key="1">
    <citation type="journal article" date="2004" name="Science">
        <title>The genome of the diatom Thalassiosira pseudonana: ecology, evolution, and metabolism.</title>
        <authorList>
            <person name="Armbrust E.V."/>
            <person name="Berges J.A."/>
            <person name="Bowler C."/>
            <person name="Green B.R."/>
            <person name="Martinez D."/>
            <person name="Putnam N.H."/>
            <person name="Zhou S."/>
            <person name="Allen A.E."/>
            <person name="Apt K.E."/>
            <person name="Bechner M."/>
            <person name="Brzezinski M.A."/>
            <person name="Chaal B.K."/>
            <person name="Chiovitti A."/>
            <person name="Davis A.K."/>
            <person name="Demarest M.S."/>
            <person name="Detter J.C."/>
            <person name="Glavina T."/>
            <person name="Goodstein D."/>
            <person name="Hadi M.Z."/>
            <person name="Hellsten U."/>
            <person name="Hildebrand M."/>
            <person name="Jenkins B.D."/>
            <person name="Jurka J."/>
            <person name="Kapitonov V.V."/>
            <person name="Kroger N."/>
            <person name="Lau W.W."/>
            <person name="Lane T.W."/>
            <person name="Larimer F.W."/>
            <person name="Lippmeier J.C."/>
            <person name="Lucas S."/>
            <person name="Medina M."/>
            <person name="Montsant A."/>
            <person name="Obornik M."/>
            <person name="Parker M.S."/>
            <person name="Palenik B."/>
            <person name="Pazour G.J."/>
            <person name="Richardson P.M."/>
            <person name="Rynearson T.A."/>
            <person name="Saito M.A."/>
            <person name="Schwartz D.C."/>
            <person name="Thamatrakoln K."/>
            <person name="Valentin K."/>
            <person name="Vardi A."/>
            <person name="Wilkerson F.P."/>
            <person name="Rokhsar D.S."/>
        </authorList>
    </citation>
    <scope>NUCLEOTIDE SEQUENCE [LARGE SCALE GENOMIC DNA]</scope>
    <source>
        <strain evidence="10 11">CCMP1335</strain>
    </source>
</reference>
<evidence type="ECO:0000256" key="2">
    <source>
        <dbReference type="ARBA" id="ARBA00022801"/>
    </source>
</evidence>
<dbReference type="InterPro" id="IPR000629">
    <property type="entry name" value="RNA-helicase_DEAD-box_CS"/>
</dbReference>
<evidence type="ECO:0000259" key="9">
    <source>
        <dbReference type="PROSITE" id="PS51194"/>
    </source>
</evidence>
<keyword evidence="1 6" id="KW-0547">Nucleotide-binding</keyword>
<protein>
    <recommendedName>
        <fullName evidence="7">ATP-dependent RNA helicase</fullName>
        <ecNumber evidence="7">3.6.4.13</ecNumber>
    </recommendedName>
</protein>
<accession>B8CEP7</accession>
<dbReference type="OMA" id="HANDLYH"/>
<dbReference type="GO" id="GO:0016787">
    <property type="term" value="F:hydrolase activity"/>
    <property type="evidence" value="ECO:0007669"/>
    <property type="project" value="UniProtKB-KW"/>
</dbReference>
<keyword evidence="2 6" id="KW-0378">Hydrolase</keyword>
<dbReference type="AlphaFoldDB" id="B8CEP7"/>
<keyword evidence="11" id="KW-1185">Reference proteome</keyword>
<feature type="domain" description="Helicase C-terminal" evidence="9">
    <location>
        <begin position="195"/>
        <end position="312"/>
    </location>
</feature>
<evidence type="ECO:0000313" key="10">
    <source>
        <dbReference type="EMBL" id="EED87938.1"/>
    </source>
</evidence>
<feature type="domain" description="Helicase ATP-binding" evidence="8">
    <location>
        <begin position="1"/>
        <end position="159"/>
    </location>
</feature>
<evidence type="ECO:0000259" key="8">
    <source>
        <dbReference type="PROSITE" id="PS51192"/>
    </source>
</evidence>
<dbReference type="InterPro" id="IPR014001">
    <property type="entry name" value="Helicase_ATP-bd"/>
</dbReference>